<dbReference type="Gene3D" id="3.40.50.300">
    <property type="entry name" value="P-loop containing nucleotide triphosphate hydrolases"/>
    <property type="match status" value="1"/>
</dbReference>
<evidence type="ECO:0000313" key="8">
    <source>
        <dbReference type="Proteomes" id="UP000247555"/>
    </source>
</evidence>
<evidence type="ECO:0000259" key="6">
    <source>
        <dbReference type="Pfam" id="PF22740"/>
    </source>
</evidence>
<reference evidence="7 8" key="1">
    <citation type="submission" date="2018-05" db="EMBL/GenBank/DDBJ databases">
        <title>Genomic Encyclopedia of Type Strains, Phase IV (KMG-IV): sequencing the most valuable type-strain genomes for metagenomic binning, comparative biology and taxonomic classification.</title>
        <authorList>
            <person name="Goeker M."/>
        </authorList>
    </citation>
    <scope>NUCLEOTIDE SEQUENCE [LARGE SCALE GENOMIC DNA]</scope>
    <source>
        <strain evidence="7 8">DSM 29661</strain>
    </source>
</reference>
<keyword evidence="3 4" id="KW-0342">GTP-binding</keyword>
<evidence type="ECO:0000259" key="5">
    <source>
        <dbReference type="Pfam" id="PF03668"/>
    </source>
</evidence>
<evidence type="ECO:0000256" key="3">
    <source>
        <dbReference type="ARBA" id="ARBA00023134"/>
    </source>
</evidence>
<gene>
    <name evidence="7" type="ORF">DFR34_10998</name>
</gene>
<dbReference type="PANTHER" id="PTHR30448:SF0">
    <property type="entry name" value="RNASE ADAPTER PROTEIN RAPZ"/>
    <property type="match status" value="1"/>
</dbReference>
<dbReference type="RefSeq" id="WP_110390810.1">
    <property type="nucleotide sequence ID" value="NZ_QJKI01000009.1"/>
</dbReference>
<name>A0A318KLE5_9NEIS</name>
<dbReference type="OrthoDB" id="9784461at2"/>
<dbReference type="HAMAP" id="MF_00636">
    <property type="entry name" value="RapZ_like"/>
    <property type="match status" value="1"/>
</dbReference>
<dbReference type="PANTHER" id="PTHR30448">
    <property type="entry name" value="RNASE ADAPTER PROTEIN RAPZ"/>
    <property type="match status" value="1"/>
</dbReference>
<evidence type="ECO:0000256" key="1">
    <source>
        <dbReference type="ARBA" id="ARBA00022741"/>
    </source>
</evidence>
<feature type="domain" description="RapZ-like N-terminal" evidence="5">
    <location>
        <begin position="1"/>
        <end position="155"/>
    </location>
</feature>
<evidence type="ECO:0000256" key="4">
    <source>
        <dbReference type="HAMAP-Rule" id="MF_00636"/>
    </source>
</evidence>
<organism evidence="7 8">
    <name type="scientific">Rivihabitans pingtungensis</name>
    <dbReference type="NCBI Taxonomy" id="1054498"/>
    <lineage>
        <taxon>Bacteria</taxon>
        <taxon>Pseudomonadati</taxon>
        <taxon>Pseudomonadota</taxon>
        <taxon>Betaproteobacteria</taxon>
        <taxon>Neisseriales</taxon>
        <taxon>Aquaspirillaceae</taxon>
        <taxon>Rivihabitans</taxon>
    </lineage>
</organism>
<dbReference type="PIRSF" id="PIRSF005052">
    <property type="entry name" value="P-loopkin"/>
    <property type="match status" value="1"/>
</dbReference>
<dbReference type="InterPro" id="IPR005337">
    <property type="entry name" value="RapZ-like"/>
</dbReference>
<dbReference type="GO" id="GO:0005525">
    <property type="term" value="F:GTP binding"/>
    <property type="evidence" value="ECO:0007669"/>
    <property type="project" value="UniProtKB-UniRule"/>
</dbReference>
<sequence>MQLILISGLSGSGKSVALKILEDSGFYCVDNLPSTLLPQLVENINAYNYQRVAISVDTRSAPMLSLFPTAVHQLRKLNIDLRLLFLEAKTETLIKRFSETRRRHPLSEEGLTVPECIEKEREMLASIHELSQRIDTSELTANQLRGWIRQLVQADNSRLTLIVQSFGFKHGIPLDADFVFDVRCLPNPYYDPDLRPLTGLDEPVARYLAAEPQVELMFEDIRGMLARWLPEFSRDNRSYLTVAIGCTGGQHRSVYLIERLAAAFADEQVLIRHRQLLCRSDII</sequence>
<dbReference type="InterPro" id="IPR027417">
    <property type="entry name" value="P-loop_NTPase"/>
</dbReference>
<evidence type="ECO:0000313" key="7">
    <source>
        <dbReference type="EMBL" id="PXX78874.1"/>
    </source>
</evidence>
<dbReference type="Proteomes" id="UP000247555">
    <property type="component" value="Unassembled WGS sequence"/>
</dbReference>
<accession>A0A318KLE5</accession>
<dbReference type="GO" id="GO:0005524">
    <property type="term" value="F:ATP binding"/>
    <property type="evidence" value="ECO:0007669"/>
    <property type="project" value="UniProtKB-UniRule"/>
</dbReference>
<dbReference type="InterPro" id="IPR053931">
    <property type="entry name" value="RapZ_C"/>
</dbReference>
<protein>
    <submittedName>
        <fullName evidence="7">UPF0042 nucleotide-binding protein</fullName>
    </submittedName>
</protein>
<dbReference type="Pfam" id="PF03668">
    <property type="entry name" value="RapZ-like_N"/>
    <property type="match status" value="1"/>
</dbReference>
<proteinExistence type="inferred from homology"/>
<feature type="domain" description="RapZ C-terminal" evidence="6">
    <location>
        <begin position="160"/>
        <end position="276"/>
    </location>
</feature>
<keyword evidence="2 4" id="KW-0067">ATP-binding</keyword>
<dbReference type="AlphaFoldDB" id="A0A318KLE5"/>
<feature type="binding site" evidence="4">
    <location>
        <begin position="8"/>
        <end position="15"/>
    </location>
    <ligand>
        <name>ATP</name>
        <dbReference type="ChEBI" id="CHEBI:30616"/>
    </ligand>
</feature>
<dbReference type="Pfam" id="PF22740">
    <property type="entry name" value="PapZ_C"/>
    <property type="match status" value="1"/>
</dbReference>
<dbReference type="EMBL" id="QJKI01000009">
    <property type="protein sequence ID" value="PXX78874.1"/>
    <property type="molecule type" value="Genomic_DNA"/>
</dbReference>
<evidence type="ECO:0000256" key="2">
    <source>
        <dbReference type="ARBA" id="ARBA00022840"/>
    </source>
</evidence>
<keyword evidence="1 4" id="KW-0547">Nucleotide-binding</keyword>
<dbReference type="NCBIfam" id="NF003828">
    <property type="entry name" value="PRK05416.1"/>
    <property type="match status" value="1"/>
</dbReference>
<dbReference type="InterPro" id="IPR053930">
    <property type="entry name" value="RapZ-like_N"/>
</dbReference>
<dbReference type="SUPFAM" id="SSF52540">
    <property type="entry name" value="P-loop containing nucleoside triphosphate hydrolases"/>
    <property type="match status" value="1"/>
</dbReference>
<comment type="caution">
    <text evidence="7">The sequence shown here is derived from an EMBL/GenBank/DDBJ whole genome shotgun (WGS) entry which is preliminary data.</text>
</comment>
<keyword evidence="8" id="KW-1185">Reference proteome</keyword>
<feature type="binding site" evidence="4">
    <location>
        <begin position="57"/>
        <end position="60"/>
    </location>
    <ligand>
        <name>GTP</name>
        <dbReference type="ChEBI" id="CHEBI:37565"/>
    </ligand>
</feature>